<dbReference type="Proteomes" id="UP001165395">
    <property type="component" value="Unassembled WGS sequence"/>
</dbReference>
<feature type="chain" id="PRO_5045444892" evidence="3">
    <location>
        <begin position="26"/>
        <end position="482"/>
    </location>
</feature>
<evidence type="ECO:0000256" key="2">
    <source>
        <dbReference type="ARBA" id="ARBA00022801"/>
    </source>
</evidence>
<keyword evidence="4" id="KW-0121">Carboxypeptidase</keyword>
<feature type="signal peptide" evidence="3">
    <location>
        <begin position="1"/>
        <end position="25"/>
    </location>
</feature>
<reference evidence="4" key="1">
    <citation type="submission" date="2021-10" db="EMBL/GenBank/DDBJ databases">
        <title>The complete genome sequence of Leeia sp. TBRC 13508.</title>
        <authorList>
            <person name="Charoenyingcharoen P."/>
            <person name="Yukphan P."/>
        </authorList>
    </citation>
    <scope>NUCLEOTIDE SEQUENCE</scope>
    <source>
        <strain evidence="4">TBRC 13508</strain>
    </source>
</reference>
<dbReference type="EC" id="3.4.16.4" evidence="4"/>
<dbReference type="Gene3D" id="3.50.80.20">
    <property type="entry name" value="D-Ala-D-Ala carboxypeptidase C, peptidase S13"/>
    <property type="match status" value="1"/>
</dbReference>
<dbReference type="InterPro" id="IPR012338">
    <property type="entry name" value="Beta-lactam/transpept-like"/>
</dbReference>
<dbReference type="PANTHER" id="PTHR30023">
    <property type="entry name" value="D-ALANYL-D-ALANINE CARBOXYPEPTIDASE"/>
    <property type="match status" value="1"/>
</dbReference>
<keyword evidence="2 4" id="KW-0378">Hydrolase</keyword>
<keyword evidence="4" id="KW-0645">Protease</keyword>
<dbReference type="SUPFAM" id="SSF56601">
    <property type="entry name" value="beta-lactamase/transpeptidase-like"/>
    <property type="match status" value="1"/>
</dbReference>
<dbReference type="PRINTS" id="PR00922">
    <property type="entry name" value="DADACBPTASE3"/>
</dbReference>
<dbReference type="NCBIfam" id="TIGR00666">
    <property type="entry name" value="PBP4"/>
    <property type="match status" value="1"/>
</dbReference>
<evidence type="ECO:0000256" key="3">
    <source>
        <dbReference type="SAM" id="SignalP"/>
    </source>
</evidence>
<comment type="caution">
    <text evidence="4">The sequence shown here is derived from an EMBL/GenBank/DDBJ whole genome shotgun (WGS) entry which is preliminary data.</text>
</comment>
<proteinExistence type="inferred from homology"/>
<evidence type="ECO:0000313" key="5">
    <source>
        <dbReference type="Proteomes" id="UP001165395"/>
    </source>
</evidence>
<evidence type="ECO:0000256" key="1">
    <source>
        <dbReference type="ARBA" id="ARBA00006096"/>
    </source>
</evidence>
<protein>
    <submittedName>
        <fullName evidence="4">D-alanyl-D-alanine carboxypeptidase/D-alanyl-D-alanine-endopeptidase</fullName>
        <ecNumber evidence="4">3.4.16.4</ecNumber>
    </submittedName>
</protein>
<dbReference type="EMBL" id="JAJBZT010000003">
    <property type="protein sequence ID" value="MCB6183452.1"/>
    <property type="molecule type" value="Genomic_DNA"/>
</dbReference>
<gene>
    <name evidence="4" type="primary">dacB</name>
    <name evidence="4" type="ORF">LIN78_07820</name>
</gene>
<dbReference type="InterPro" id="IPR000667">
    <property type="entry name" value="Peptidase_S13"/>
</dbReference>
<dbReference type="Pfam" id="PF02113">
    <property type="entry name" value="Peptidase_S13"/>
    <property type="match status" value="1"/>
</dbReference>
<evidence type="ECO:0000313" key="4">
    <source>
        <dbReference type="EMBL" id="MCB6183452.1"/>
    </source>
</evidence>
<dbReference type="PANTHER" id="PTHR30023:SF0">
    <property type="entry name" value="PENICILLIN-SENSITIVE CARBOXYPEPTIDASE A"/>
    <property type="match status" value="1"/>
</dbReference>
<dbReference type="Gene3D" id="3.40.710.10">
    <property type="entry name" value="DD-peptidase/beta-lactamase superfamily"/>
    <property type="match status" value="2"/>
</dbReference>
<dbReference type="RefSeq" id="WP_227180223.1">
    <property type="nucleotide sequence ID" value="NZ_JAJBZT010000003.1"/>
</dbReference>
<organism evidence="4 5">
    <name type="scientific">Leeia speluncae</name>
    <dbReference type="NCBI Taxonomy" id="2884804"/>
    <lineage>
        <taxon>Bacteria</taxon>
        <taxon>Pseudomonadati</taxon>
        <taxon>Pseudomonadota</taxon>
        <taxon>Betaproteobacteria</taxon>
        <taxon>Neisseriales</taxon>
        <taxon>Leeiaceae</taxon>
        <taxon>Leeia</taxon>
    </lineage>
</organism>
<keyword evidence="3" id="KW-0732">Signal</keyword>
<accession>A0ABS8D5K3</accession>
<name>A0ABS8D5K3_9NEIS</name>
<comment type="similarity">
    <text evidence="1">Belongs to the peptidase S13 family.</text>
</comment>
<sequence length="482" mass="52816">MLLTKFCRTAMFTLCGIAFSTASFALDESDIQLSLKAVKLPADALSLVVRPLTDIAQPPISYRADVPVNPASTMKLLTTFAALDTLGPTYQWQTQVLGTGQQVGDRWQGDLYVKGQGDPKLTQEQLWLLLRQLRQKGIRQIDGRLLLDRSFYSPIEDNDESLDGEDERPYNVPPDPLAVNFKTLRVQMLNQNGQMQLSAEPNLPGLTLTNQLSVVDSGSCLTWKNQVAVKVTQQGDQTNLLFKGKFPAACDMANYLTAVGSHPTFAMASVRDTWAELGGSWPLLAKNDGSGWLAEAVTPVDAKLLAAQSSESLVDIIKDVNKFSNNLMARSVFIAIGRKQGTGKSPINESNAVIRQWLTTNQKSFPELVLENGAGLSRKERISANHLADVLSLGWQSSYMPEYMASLPIAGIDGTLKRRFATDMQSSAHLKTGTLNNVRALAGYIRSRSGQWCAFVAILNHPSADRGVGLLDQLAGYVYENY</sequence>
<keyword evidence="5" id="KW-1185">Reference proteome</keyword>
<dbReference type="GO" id="GO:0009002">
    <property type="term" value="F:serine-type D-Ala-D-Ala carboxypeptidase activity"/>
    <property type="evidence" value="ECO:0007669"/>
    <property type="project" value="UniProtKB-EC"/>
</dbReference>